<evidence type="ECO:0000313" key="6">
    <source>
        <dbReference type="Proteomes" id="UP000248764"/>
    </source>
</evidence>
<dbReference type="InterPro" id="IPR036291">
    <property type="entry name" value="NAD(P)-bd_dom_sf"/>
</dbReference>
<dbReference type="AlphaFoldDB" id="A0A2W2C9N9"/>
<proteinExistence type="inferred from homology"/>
<dbReference type="RefSeq" id="WP_111253966.1">
    <property type="nucleotide sequence ID" value="NZ_POTW01000012.1"/>
</dbReference>
<dbReference type="Proteomes" id="UP000248764">
    <property type="component" value="Unassembled WGS sequence"/>
</dbReference>
<dbReference type="SUPFAM" id="SSF51735">
    <property type="entry name" value="NAD(P)-binding Rossmann-fold domains"/>
    <property type="match status" value="1"/>
</dbReference>
<evidence type="ECO:0000256" key="3">
    <source>
        <dbReference type="ARBA" id="ARBA00023002"/>
    </source>
</evidence>
<keyword evidence="6" id="KW-1185">Reference proteome</keyword>
<comment type="caution">
    <text evidence="5">The sequence shown here is derived from an EMBL/GenBank/DDBJ whole genome shotgun (WGS) entry which is preliminary data.</text>
</comment>
<dbReference type="PRINTS" id="PR00081">
    <property type="entry name" value="GDHRDH"/>
</dbReference>
<reference evidence="5 6" key="1">
    <citation type="submission" date="2018-01" db="EMBL/GenBank/DDBJ databases">
        <title>Draft genome sequence of Jiangella sp. GTF31.</title>
        <authorList>
            <person name="Sahin N."/>
            <person name="Ay H."/>
            <person name="Saygin H."/>
        </authorList>
    </citation>
    <scope>NUCLEOTIDE SEQUENCE [LARGE SCALE GENOMIC DNA]</scope>
    <source>
        <strain evidence="5 6">GTF31</strain>
    </source>
</reference>
<dbReference type="EMBL" id="POTW01000012">
    <property type="protein sequence ID" value="PZF84829.1"/>
    <property type="molecule type" value="Genomic_DNA"/>
</dbReference>
<sequence>MIVQSKTVLITGANRGIGRALVDEALSRGARRVYAGTRQALTHPDERVTPLTLDVTDSAQIRAAAESIESLDVLINNAGLGLYADLSDRAALERHLAVNLFGPYDVTHALLPLLTRSRGAIVNVVSLAALAAVPLDPTYAMSKAAAFSFTQAVRVAAARYGVTVHAVLPGPVDTDMGPQIDIPKASPGSVARAILHAVENGDEDIFPDPISSSVAEGWRNGVAKALEQQFAALAQGEPVTS</sequence>
<dbReference type="InterPro" id="IPR002347">
    <property type="entry name" value="SDR_fam"/>
</dbReference>
<dbReference type="GO" id="GO:0016491">
    <property type="term" value="F:oxidoreductase activity"/>
    <property type="evidence" value="ECO:0007669"/>
    <property type="project" value="UniProtKB-KW"/>
</dbReference>
<evidence type="ECO:0000256" key="4">
    <source>
        <dbReference type="RuleBase" id="RU000363"/>
    </source>
</evidence>
<gene>
    <name evidence="5" type="ORF">C1I92_07120</name>
</gene>
<protein>
    <submittedName>
        <fullName evidence="5">Short-chain dehydrogenase</fullName>
    </submittedName>
</protein>
<dbReference type="PRINTS" id="PR00080">
    <property type="entry name" value="SDRFAMILY"/>
</dbReference>
<dbReference type="Pfam" id="PF00106">
    <property type="entry name" value="adh_short"/>
    <property type="match status" value="1"/>
</dbReference>
<comment type="similarity">
    <text evidence="1 4">Belongs to the short-chain dehydrogenases/reductases (SDR) family.</text>
</comment>
<evidence type="ECO:0000256" key="2">
    <source>
        <dbReference type="ARBA" id="ARBA00022857"/>
    </source>
</evidence>
<evidence type="ECO:0000313" key="5">
    <source>
        <dbReference type="EMBL" id="PZF84829.1"/>
    </source>
</evidence>
<name>A0A2W2C9N9_9ACTN</name>
<accession>A0A2W2C9N9</accession>
<keyword evidence="2" id="KW-0521">NADP</keyword>
<dbReference type="PANTHER" id="PTHR43391:SF14">
    <property type="entry name" value="DEHYDROGENASE_REDUCTASE SDR FAMILY PROTEIN 7-LIKE"/>
    <property type="match status" value="1"/>
</dbReference>
<dbReference type="InterPro" id="IPR020904">
    <property type="entry name" value="Sc_DH/Rdtase_CS"/>
</dbReference>
<keyword evidence="3" id="KW-0560">Oxidoreductase</keyword>
<dbReference type="PANTHER" id="PTHR43391">
    <property type="entry name" value="RETINOL DEHYDROGENASE-RELATED"/>
    <property type="match status" value="1"/>
</dbReference>
<evidence type="ECO:0000256" key="1">
    <source>
        <dbReference type="ARBA" id="ARBA00006484"/>
    </source>
</evidence>
<dbReference type="Gene3D" id="3.40.50.720">
    <property type="entry name" value="NAD(P)-binding Rossmann-like Domain"/>
    <property type="match status" value="1"/>
</dbReference>
<dbReference type="PROSITE" id="PS00061">
    <property type="entry name" value="ADH_SHORT"/>
    <property type="match status" value="1"/>
</dbReference>
<organism evidence="5 6">
    <name type="scientific">Jiangella anatolica</name>
    <dbReference type="NCBI Taxonomy" id="2670374"/>
    <lineage>
        <taxon>Bacteria</taxon>
        <taxon>Bacillati</taxon>
        <taxon>Actinomycetota</taxon>
        <taxon>Actinomycetes</taxon>
        <taxon>Jiangellales</taxon>
        <taxon>Jiangellaceae</taxon>
        <taxon>Jiangella</taxon>
    </lineage>
</organism>